<comment type="caution">
    <text evidence="1">The sequence shown here is derived from an EMBL/GenBank/DDBJ whole genome shotgun (WGS) entry which is preliminary data.</text>
</comment>
<dbReference type="Gene3D" id="3.40.50.1820">
    <property type="entry name" value="alpha/beta hydrolase"/>
    <property type="match status" value="1"/>
</dbReference>
<dbReference type="Proteomes" id="UP001459277">
    <property type="component" value="Unassembled WGS sequence"/>
</dbReference>
<dbReference type="EMBL" id="JAZDWU010000011">
    <property type="protein sequence ID" value="KAK9985797.1"/>
    <property type="molecule type" value="Genomic_DNA"/>
</dbReference>
<dbReference type="PANTHER" id="PTHR45763">
    <property type="entry name" value="HYDROLASE, ALPHA/BETA FOLD FAMILY PROTEIN, EXPRESSED-RELATED"/>
    <property type="match status" value="1"/>
</dbReference>
<sequence>MANRSERKKYVAQVTQQGEFESLHRDLNVGFGAWEFSPMDLENPFPNDEGSVHLWHGDEDLIVPVTLQRYIAQWLPWIHHIMSYQVLDTCSHMLMECVIVSSRQC</sequence>
<proteinExistence type="predicted"/>
<reference evidence="1 2" key="1">
    <citation type="submission" date="2024-01" db="EMBL/GenBank/DDBJ databases">
        <title>A telomere-to-telomere, gap-free genome of sweet tea (Lithocarpus litseifolius).</title>
        <authorList>
            <person name="Zhou J."/>
        </authorList>
    </citation>
    <scope>NUCLEOTIDE SEQUENCE [LARGE SCALE GENOMIC DNA]</scope>
    <source>
        <strain evidence="1">Zhou-2022a</strain>
        <tissue evidence="1">Leaf</tissue>
    </source>
</reference>
<organism evidence="1 2">
    <name type="scientific">Lithocarpus litseifolius</name>
    <dbReference type="NCBI Taxonomy" id="425828"/>
    <lineage>
        <taxon>Eukaryota</taxon>
        <taxon>Viridiplantae</taxon>
        <taxon>Streptophyta</taxon>
        <taxon>Embryophyta</taxon>
        <taxon>Tracheophyta</taxon>
        <taxon>Spermatophyta</taxon>
        <taxon>Magnoliopsida</taxon>
        <taxon>eudicotyledons</taxon>
        <taxon>Gunneridae</taxon>
        <taxon>Pentapetalae</taxon>
        <taxon>rosids</taxon>
        <taxon>fabids</taxon>
        <taxon>Fagales</taxon>
        <taxon>Fagaceae</taxon>
        <taxon>Lithocarpus</taxon>
    </lineage>
</organism>
<evidence type="ECO:0000313" key="1">
    <source>
        <dbReference type="EMBL" id="KAK9985797.1"/>
    </source>
</evidence>
<dbReference type="AlphaFoldDB" id="A0AAW2BJ55"/>
<protein>
    <submittedName>
        <fullName evidence="1">Uncharacterized protein</fullName>
    </submittedName>
</protein>
<dbReference type="PANTHER" id="PTHR45763:SF51">
    <property type="entry name" value="ALPHA_BETA-HYDROLASES SUPERFAMILY PROTEIN"/>
    <property type="match status" value="1"/>
</dbReference>
<dbReference type="InterPro" id="IPR029058">
    <property type="entry name" value="AB_hydrolase_fold"/>
</dbReference>
<dbReference type="SUPFAM" id="SSF53474">
    <property type="entry name" value="alpha/beta-Hydrolases"/>
    <property type="match status" value="1"/>
</dbReference>
<name>A0AAW2BJ55_9ROSI</name>
<accession>A0AAW2BJ55</accession>
<keyword evidence="2" id="KW-1185">Reference proteome</keyword>
<gene>
    <name evidence="1" type="ORF">SO802_030748</name>
</gene>
<evidence type="ECO:0000313" key="2">
    <source>
        <dbReference type="Proteomes" id="UP001459277"/>
    </source>
</evidence>